<feature type="compositionally biased region" description="Polar residues" evidence="1">
    <location>
        <begin position="962"/>
        <end position="978"/>
    </location>
</feature>
<gene>
    <name evidence="3" type="ORF">Lste_1162</name>
</gene>
<dbReference type="AlphaFoldDB" id="A0A0W0ZGA5"/>
<organism evidence="3 4">
    <name type="scientific">Legionella steelei</name>
    <dbReference type="NCBI Taxonomy" id="947033"/>
    <lineage>
        <taxon>Bacteria</taxon>
        <taxon>Pseudomonadati</taxon>
        <taxon>Pseudomonadota</taxon>
        <taxon>Gammaproteobacteria</taxon>
        <taxon>Legionellales</taxon>
        <taxon>Legionellaceae</taxon>
        <taxon>Legionella</taxon>
    </lineage>
</organism>
<evidence type="ECO:0000313" key="3">
    <source>
        <dbReference type="EMBL" id="KTD68004.1"/>
    </source>
</evidence>
<comment type="caution">
    <text evidence="3">The sequence shown here is derived from an EMBL/GenBank/DDBJ whole genome shotgun (WGS) entry which is preliminary data.</text>
</comment>
<accession>A0A0W0ZGA5</accession>
<feature type="region of interest" description="Disordered" evidence="1">
    <location>
        <begin position="951"/>
        <end position="994"/>
    </location>
</feature>
<feature type="transmembrane region" description="Helical" evidence="2">
    <location>
        <begin position="1047"/>
        <end position="1067"/>
    </location>
</feature>
<feature type="compositionally biased region" description="Polar residues" evidence="1">
    <location>
        <begin position="1118"/>
        <end position="1130"/>
    </location>
</feature>
<dbReference type="STRING" id="947033.Lste_1162"/>
<feature type="compositionally biased region" description="Basic and acidic residues" evidence="1">
    <location>
        <begin position="979"/>
        <end position="992"/>
    </location>
</feature>
<dbReference type="RefSeq" id="WP_058510131.1">
    <property type="nucleotide sequence ID" value="NZ_LNYY01000019.1"/>
</dbReference>
<protein>
    <submittedName>
        <fullName evidence="3">Uncharacterized protein</fullName>
    </submittedName>
</protein>
<dbReference type="Proteomes" id="UP000054926">
    <property type="component" value="Unassembled WGS sequence"/>
</dbReference>
<proteinExistence type="predicted"/>
<dbReference type="PATRIC" id="fig|947033.5.peg.1240"/>
<feature type="region of interest" description="Disordered" evidence="1">
    <location>
        <begin position="1102"/>
        <end position="1148"/>
    </location>
</feature>
<keyword evidence="2" id="KW-1133">Transmembrane helix</keyword>
<reference evidence="3 4" key="1">
    <citation type="submission" date="2015-11" db="EMBL/GenBank/DDBJ databases">
        <title>Genomic analysis of 38 Legionella species identifies large and diverse effector repertoires.</title>
        <authorList>
            <person name="Burstein D."/>
            <person name="Amaro F."/>
            <person name="Zusman T."/>
            <person name="Lifshitz Z."/>
            <person name="Cohen O."/>
            <person name="Gilbert J.A."/>
            <person name="Pupko T."/>
            <person name="Shuman H.A."/>
            <person name="Segal G."/>
        </authorList>
    </citation>
    <scope>NUCLEOTIDE SEQUENCE [LARGE SCALE GENOMIC DNA]</scope>
    <source>
        <strain evidence="3 4">IMVS3376</strain>
    </source>
</reference>
<keyword evidence="2" id="KW-0812">Transmembrane</keyword>
<keyword evidence="4" id="KW-1185">Reference proteome</keyword>
<name>A0A0W0ZGA5_9GAMM</name>
<dbReference type="EMBL" id="LNYY01000019">
    <property type="protein sequence ID" value="KTD68004.1"/>
    <property type="molecule type" value="Genomic_DNA"/>
</dbReference>
<evidence type="ECO:0000313" key="4">
    <source>
        <dbReference type="Proteomes" id="UP000054926"/>
    </source>
</evidence>
<keyword evidence="2" id="KW-0472">Membrane</keyword>
<evidence type="ECO:0000256" key="1">
    <source>
        <dbReference type="SAM" id="MobiDB-lite"/>
    </source>
</evidence>
<feature type="transmembrane region" description="Helical" evidence="2">
    <location>
        <begin position="1019"/>
        <end position="1040"/>
    </location>
</feature>
<evidence type="ECO:0000256" key="2">
    <source>
        <dbReference type="SAM" id="Phobius"/>
    </source>
</evidence>
<feature type="compositionally biased region" description="Basic and acidic residues" evidence="1">
    <location>
        <begin position="1105"/>
        <end position="1114"/>
    </location>
</feature>
<sequence length="1148" mass="130030">MATLYISHQLALELKKLPQGIEKLFPNCLRGIPKIVDILYAIKGSHFKIFSHRDSLKEYGLSIKYEINHLKINSIEDFFNAGLMEDYLQKIIDMFGKYPNTIFESEKISLGVTINIKEYLSAYMHKIQNIRARYLIEHINEIYKEYCNRYDQNKDVSSECNLIIHFIGKIFPENQDENITNAIEAFKTLTLPKPLKTETMGSMETFPVEQEKKREHSHRELAKTKSETITYKKSPSKHVMTVPEWDAQEYVPTENIVVKSKKHRASHLPKLHVPSVSKKLRPSHKKKTTQIGLEQDIQDSVPTETIISEKSSRFKKLKKISLSPMKFKRKSESKSNKIEEQLEDFLDKEPSDETTIINIKKILASSSVHQERPLTTIADLRRAAFDQEFAQEKQKLRALFDHKKTSIGDLQEGFKKLCAEREKRNANTCLSYTETPDSLCNALYWKIAYELFQPDSLHDICKILLPGVKQKLKVDVLYNTHSNPRPVPVLKCNVTDSPFSMFDPADEVITEEVSGQLASFTIEGDTLFDVNQIARFPFSLHRQFYDYLDSNTQLRSAIYQKSNDLQQLLVDILNVNENGTPPLVVLNKLIDGLALGSKNLRGTEEYATVEAELAYEAFCFYLGSLPEKYKNQLLQLTSPQDKTIAQVIKNLGDRSAGFARCTQTAVTDLFHIINNPDNKDFLSRPLKLQSEDLTQIIARYRHKELKVVGQKNPNLPVDIKENLYKKMTVEYHTLTGLLLELPSDEYASFIKNANFKIILNEHNNSADFNKVTKQQASQIIHDLFEKLSPLDHRAKKVICYFCWLYGDRNGLEKVAKELKNDDLNSHDMGVNLKELFASMPKHFGCELLTLSDRTPLGDNSLYQHIYVLHGDKLYYYDSNSKQTELTIDSDSARKKRLFSDIKKEFPAVSGHRIKATNSCMALINEAFNSNAERTEKKPETSHIEDDALTLTKVHSPSHDNSEQTVPVSRNTGNTNDTTPIHRDASPLKREQVGIKGKSVTNTEAQKIEEVSIFDIAYDVLLFIAGMAATAGLGAFIGTLIAPGIGTAIGAAIGAGVPIVTGLGALLYNTCVNSSEEIESSITEPTEPTGPAVPLYQNIHMQPNPEKQRQAKREAALSAETSLKSDQVSSSEFRKVEEDDGLTQVSFQK</sequence>